<organism evidence="2 3">
    <name type="scientific">Armadillidium nasatum</name>
    <dbReference type="NCBI Taxonomy" id="96803"/>
    <lineage>
        <taxon>Eukaryota</taxon>
        <taxon>Metazoa</taxon>
        <taxon>Ecdysozoa</taxon>
        <taxon>Arthropoda</taxon>
        <taxon>Crustacea</taxon>
        <taxon>Multicrustacea</taxon>
        <taxon>Malacostraca</taxon>
        <taxon>Eumalacostraca</taxon>
        <taxon>Peracarida</taxon>
        <taxon>Isopoda</taxon>
        <taxon>Oniscidea</taxon>
        <taxon>Crinocheta</taxon>
        <taxon>Armadillidiidae</taxon>
        <taxon>Armadillidium</taxon>
    </lineage>
</organism>
<protein>
    <recommendedName>
        <fullName evidence="4">C-type lectin domain-containing protein</fullName>
    </recommendedName>
</protein>
<dbReference type="Proteomes" id="UP000326759">
    <property type="component" value="Unassembled WGS sequence"/>
</dbReference>
<dbReference type="EMBL" id="SEYY01014314">
    <property type="protein sequence ID" value="KAB7500347.1"/>
    <property type="molecule type" value="Genomic_DNA"/>
</dbReference>
<gene>
    <name evidence="2" type="ORF">Anas_06590</name>
</gene>
<dbReference type="SUPFAM" id="SSF56436">
    <property type="entry name" value="C-type lectin-like"/>
    <property type="match status" value="1"/>
</dbReference>
<keyword evidence="3" id="KW-1185">Reference proteome</keyword>
<evidence type="ECO:0000313" key="3">
    <source>
        <dbReference type="Proteomes" id="UP000326759"/>
    </source>
</evidence>
<name>A0A5N5T2H9_9CRUS</name>
<accession>A0A5N5T2H9</accession>
<feature type="chain" id="PRO_5024456113" description="C-type lectin domain-containing protein" evidence="1">
    <location>
        <begin position="21"/>
        <end position="123"/>
    </location>
</feature>
<dbReference type="AlphaFoldDB" id="A0A5N5T2H9"/>
<comment type="caution">
    <text evidence="2">The sequence shown here is derived from an EMBL/GenBank/DDBJ whole genome shotgun (WGS) entry which is preliminary data.</text>
</comment>
<dbReference type="InterPro" id="IPR016186">
    <property type="entry name" value="C-type_lectin-like/link_sf"/>
</dbReference>
<keyword evidence="1" id="KW-0732">Signal</keyword>
<evidence type="ECO:0000256" key="1">
    <source>
        <dbReference type="SAM" id="SignalP"/>
    </source>
</evidence>
<sequence>MEKLFLLLTIFIIVSKGIYSKETENRKILSQLCPKGFLRLGHSCYYFSADMMTWQEAYFDCLHREGTLTSIESPWEDLLLRTYLNKPQLARLESLDRWRIQLVIKELDLGSIRKANEISWLSP</sequence>
<reference evidence="2 3" key="1">
    <citation type="journal article" date="2019" name="PLoS Biol.">
        <title>Sex chromosomes control vertical transmission of feminizing Wolbachia symbionts in an isopod.</title>
        <authorList>
            <person name="Becking T."/>
            <person name="Chebbi M.A."/>
            <person name="Giraud I."/>
            <person name="Moumen B."/>
            <person name="Laverre T."/>
            <person name="Caubet Y."/>
            <person name="Peccoud J."/>
            <person name="Gilbert C."/>
            <person name="Cordaux R."/>
        </authorList>
    </citation>
    <scope>NUCLEOTIDE SEQUENCE [LARGE SCALE GENOMIC DNA]</scope>
    <source>
        <strain evidence="2">ANa2</strain>
        <tissue evidence="2">Whole body excluding digestive tract and cuticle</tissue>
    </source>
</reference>
<feature type="signal peptide" evidence="1">
    <location>
        <begin position="1"/>
        <end position="20"/>
    </location>
</feature>
<proteinExistence type="predicted"/>
<evidence type="ECO:0000313" key="2">
    <source>
        <dbReference type="EMBL" id="KAB7500347.1"/>
    </source>
</evidence>
<evidence type="ECO:0008006" key="4">
    <source>
        <dbReference type="Google" id="ProtNLM"/>
    </source>
</evidence>
<dbReference type="Gene3D" id="3.10.100.10">
    <property type="entry name" value="Mannose-Binding Protein A, subunit A"/>
    <property type="match status" value="1"/>
</dbReference>
<dbReference type="InterPro" id="IPR016187">
    <property type="entry name" value="CTDL_fold"/>
</dbReference>
<dbReference type="OrthoDB" id="6133475at2759"/>